<reference evidence="2" key="1">
    <citation type="submission" date="2023-08" db="EMBL/GenBank/DDBJ databases">
        <title>Chromosome-level Genome Assembly of mud carp (Cirrhinus molitorella).</title>
        <authorList>
            <person name="Liu H."/>
        </authorList>
    </citation>
    <scope>NUCLEOTIDE SEQUENCE</scope>
    <source>
        <strain evidence="2">Prfri</strain>
        <tissue evidence="2">Muscle</tissue>
    </source>
</reference>
<gene>
    <name evidence="2" type="ORF">Q8A67_022974</name>
</gene>
<evidence type="ECO:0000313" key="3">
    <source>
        <dbReference type="Proteomes" id="UP001187343"/>
    </source>
</evidence>
<proteinExistence type="predicted"/>
<sequence length="134" mass="14603">MAVWSDIEEVCGRVSWALPSSHEKTIHCDLPTCEFSLIELLTPCQDPPHISPMVPTTCQSRDTPSAQARWPPHHAQAAGCCSVLKSACLRLAIKPAGRHRPVSAPPKRHPEPAPPERRTTKDAGGATLNKQSLF</sequence>
<feature type="compositionally biased region" description="Basic and acidic residues" evidence="1">
    <location>
        <begin position="108"/>
        <end position="121"/>
    </location>
</feature>
<organism evidence="2 3">
    <name type="scientific">Cirrhinus molitorella</name>
    <name type="common">mud carp</name>
    <dbReference type="NCBI Taxonomy" id="172907"/>
    <lineage>
        <taxon>Eukaryota</taxon>
        <taxon>Metazoa</taxon>
        <taxon>Chordata</taxon>
        <taxon>Craniata</taxon>
        <taxon>Vertebrata</taxon>
        <taxon>Euteleostomi</taxon>
        <taxon>Actinopterygii</taxon>
        <taxon>Neopterygii</taxon>
        <taxon>Teleostei</taxon>
        <taxon>Ostariophysi</taxon>
        <taxon>Cypriniformes</taxon>
        <taxon>Cyprinidae</taxon>
        <taxon>Labeoninae</taxon>
        <taxon>Labeonini</taxon>
        <taxon>Cirrhinus</taxon>
    </lineage>
</organism>
<evidence type="ECO:0000313" key="2">
    <source>
        <dbReference type="EMBL" id="KAK2873077.1"/>
    </source>
</evidence>
<dbReference type="AlphaFoldDB" id="A0AA88TCM4"/>
<keyword evidence="3" id="KW-1185">Reference proteome</keyword>
<dbReference type="Proteomes" id="UP001187343">
    <property type="component" value="Unassembled WGS sequence"/>
</dbReference>
<evidence type="ECO:0000256" key="1">
    <source>
        <dbReference type="SAM" id="MobiDB-lite"/>
    </source>
</evidence>
<comment type="caution">
    <text evidence="2">The sequence shown here is derived from an EMBL/GenBank/DDBJ whole genome shotgun (WGS) entry which is preliminary data.</text>
</comment>
<feature type="region of interest" description="Disordered" evidence="1">
    <location>
        <begin position="98"/>
        <end position="134"/>
    </location>
</feature>
<protein>
    <submittedName>
        <fullName evidence="2">Uncharacterized protein</fullName>
    </submittedName>
</protein>
<accession>A0AA88TCM4</accession>
<dbReference type="EMBL" id="JAUYZG010000022">
    <property type="protein sequence ID" value="KAK2873077.1"/>
    <property type="molecule type" value="Genomic_DNA"/>
</dbReference>
<name>A0AA88TCM4_9TELE</name>